<comment type="function">
    <text evidence="19">Forms serotonin (5-hydroxytryptamine/5-HT3)-activated cation-selective channel complexes, which when activated cause fast, depolarizing responses in neurons.</text>
</comment>
<dbReference type="Pfam" id="PF02932">
    <property type="entry name" value="Neur_chan_memb"/>
    <property type="match status" value="1"/>
</dbReference>
<dbReference type="Gene3D" id="2.70.170.10">
    <property type="entry name" value="Neurotransmitter-gated ion-channel ligand-binding domain"/>
    <property type="match status" value="1"/>
</dbReference>
<dbReference type="GO" id="GO:0004888">
    <property type="term" value="F:transmembrane signaling receptor activity"/>
    <property type="evidence" value="ECO:0007669"/>
    <property type="project" value="InterPro"/>
</dbReference>
<comment type="subcellular location">
    <subcellularLocation>
        <location evidence="15">Postsynaptic cell membrane</location>
        <topology evidence="15">Multi-pass membrane protein</topology>
    </subcellularLocation>
</comment>
<keyword evidence="5 20" id="KW-1133">Transmembrane helix</keyword>
<dbReference type="GO" id="GO:0005230">
    <property type="term" value="F:extracellular ligand-gated monoatomic ion channel activity"/>
    <property type="evidence" value="ECO:0007669"/>
    <property type="project" value="InterPro"/>
</dbReference>
<evidence type="ECO:0000256" key="18">
    <source>
        <dbReference type="ARBA" id="ARBA00036634"/>
    </source>
</evidence>
<evidence type="ECO:0000256" key="15">
    <source>
        <dbReference type="ARBA" id="ARBA00034104"/>
    </source>
</evidence>
<keyword evidence="14 20" id="KW-0407">Ion channel</keyword>
<evidence type="ECO:0000259" key="21">
    <source>
        <dbReference type="Pfam" id="PF02931"/>
    </source>
</evidence>
<evidence type="ECO:0000256" key="11">
    <source>
        <dbReference type="ARBA" id="ARBA00023180"/>
    </source>
</evidence>
<dbReference type="InterPro" id="IPR036734">
    <property type="entry name" value="Neur_chan_lig-bd_sf"/>
</dbReference>
<evidence type="ECO:0000256" key="1">
    <source>
        <dbReference type="ARBA" id="ARBA00022448"/>
    </source>
</evidence>
<keyword evidence="7 20" id="KW-0406">Ion transport</keyword>
<keyword evidence="2" id="KW-1003">Cell membrane</keyword>
<protein>
    <submittedName>
        <fullName evidence="23">5-hydroxytryptamine receptor 3A-like</fullName>
    </submittedName>
</protein>
<dbReference type="SUPFAM" id="SSF90112">
    <property type="entry name" value="Neurotransmitter-gated ion-channel transmembrane pore"/>
    <property type="match status" value="1"/>
</dbReference>
<comment type="catalytic activity">
    <reaction evidence="18">
        <text>Ca(2+)(in) = Ca(2+)(out)</text>
        <dbReference type="Rhea" id="RHEA:29671"/>
        <dbReference type="ChEBI" id="CHEBI:29108"/>
    </reaction>
</comment>
<dbReference type="SUPFAM" id="SSF63712">
    <property type="entry name" value="Nicotinic receptor ligand binding domain-like"/>
    <property type="match status" value="1"/>
</dbReference>
<comment type="catalytic activity">
    <reaction evidence="17">
        <text>Na(+)(in) = Na(+)(out)</text>
        <dbReference type="Rhea" id="RHEA:34963"/>
        <dbReference type="ChEBI" id="CHEBI:29101"/>
    </reaction>
</comment>
<comment type="catalytic activity">
    <reaction evidence="16">
        <text>K(+)(in) = K(+)(out)</text>
        <dbReference type="Rhea" id="RHEA:29463"/>
        <dbReference type="ChEBI" id="CHEBI:29103"/>
    </reaction>
</comment>
<keyword evidence="4" id="KW-0732">Signal</keyword>
<evidence type="ECO:0000259" key="22">
    <source>
        <dbReference type="Pfam" id="PF02932"/>
    </source>
</evidence>
<dbReference type="InterPro" id="IPR006029">
    <property type="entry name" value="Neurotrans-gated_channel_TM"/>
</dbReference>
<dbReference type="Gene3D" id="1.20.58.390">
    <property type="entry name" value="Neurotransmitter-gated ion-channel transmembrane domain"/>
    <property type="match status" value="1"/>
</dbReference>
<keyword evidence="13" id="KW-1071">Ligand-gated ion channel</keyword>
<comment type="caution">
    <text evidence="20">Lacks conserved residue(s) required for the propagation of feature annotation.</text>
</comment>
<keyword evidence="12" id="KW-0628">Postsynaptic cell membrane</keyword>
<dbReference type="Proteomes" id="UP001295444">
    <property type="component" value="Chromosome 12"/>
</dbReference>
<dbReference type="Pfam" id="PF02931">
    <property type="entry name" value="Neur_chan_LBD"/>
    <property type="match status" value="1"/>
</dbReference>
<dbReference type="InterPro" id="IPR038050">
    <property type="entry name" value="Neuro_actylchol_rec"/>
</dbReference>
<evidence type="ECO:0000256" key="3">
    <source>
        <dbReference type="ARBA" id="ARBA00022692"/>
    </source>
</evidence>
<dbReference type="GO" id="GO:0045211">
    <property type="term" value="C:postsynaptic membrane"/>
    <property type="evidence" value="ECO:0007669"/>
    <property type="project" value="UniProtKB-SubCell"/>
</dbReference>
<evidence type="ECO:0000313" key="24">
    <source>
        <dbReference type="Proteomes" id="UP001295444"/>
    </source>
</evidence>
<dbReference type="EMBL" id="OW240923">
    <property type="protein sequence ID" value="CAH2324600.1"/>
    <property type="molecule type" value="Genomic_DNA"/>
</dbReference>
<keyword evidence="3 20" id="KW-0812">Transmembrane</keyword>
<feature type="transmembrane region" description="Helical" evidence="20">
    <location>
        <begin position="190"/>
        <end position="210"/>
    </location>
</feature>
<evidence type="ECO:0000256" key="14">
    <source>
        <dbReference type="ARBA" id="ARBA00023303"/>
    </source>
</evidence>
<evidence type="ECO:0000256" key="13">
    <source>
        <dbReference type="ARBA" id="ARBA00023286"/>
    </source>
</evidence>
<comment type="similarity">
    <text evidence="20">Belongs to the ligand-gated ion channel (TC 1.A.9) family.</text>
</comment>
<dbReference type="PRINTS" id="PR00252">
    <property type="entry name" value="NRIONCHANNEL"/>
</dbReference>
<evidence type="ECO:0000256" key="16">
    <source>
        <dbReference type="ARBA" id="ARBA00034430"/>
    </source>
</evidence>
<reference evidence="23" key="1">
    <citation type="submission" date="2022-03" db="EMBL/GenBank/DDBJ databases">
        <authorList>
            <person name="Alioto T."/>
            <person name="Alioto T."/>
            <person name="Gomez Garrido J."/>
        </authorList>
    </citation>
    <scope>NUCLEOTIDE SEQUENCE</scope>
</reference>
<feature type="transmembrane region" description="Helical" evidence="20">
    <location>
        <begin position="251"/>
        <end position="275"/>
    </location>
</feature>
<feature type="domain" description="Neurotransmitter-gated ion-channel ligand-binding" evidence="21">
    <location>
        <begin position="3"/>
        <end position="189"/>
    </location>
</feature>
<dbReference type="FunFam" id="2.70.170.10:FF:000017">
    <property type="entry name" value="5-hydroxytryptamine receptor 3A"/>
    <property type="match status" value="1"/>
</dbReference>
<dbReference type="InterPro" id="IPR036719">
    <property type="entry name" value="Neuro-gated_channel_TM_sf"/>
</dbReference>
<feature type="transmembrane region" description="Helical" evidence="20">
    <location>
        <begin position="392"/>
        <end position="413"/>
    </location>
</feature>
<gene>
    <name evidence="23" type="ORF">PECUL_23A055202</name>
</gene>
<organism evidence="23 24">
    <name type="scientific">Pelobates cultripes</name>
    <name type="common">Western spadefoot toad</name>
    <dbReference type="NCBI Taxonomy" id="61616"/>
    <lineage>
        <taxon>Eukaryota</taxon>
        <taxon>Metazoa</taxon>
        <taxon>Chordata</taxon>
        <taxon>Craniata</taxon>
        <taxon>Vertebrata</taxon>
        <taxon>Euteleostomi</taxon>
        <taxon>Amphibia</taxon>
        <taxon>Batrachia</taxon>
        <taxon>Anura</taxon>
        <taxon>Pelobatoidea</taxon>
        <taxon>Pelobatidae</taxon>
        <taxon>Pelobates</taxon>
    </lineage>
</organism>
<keyword evidence="11" id="KW-0325">Glycoprotein</keyword>
<name>A0AAD1THF3_PELCU</name>
<keyword evidence="6" id="KW-0770">Synapse</keyword>
<evidence type="ECO:0000256" key="20">
    <source>
        <dbReference type="RuleBase" id="RU000687"/>
    </source>
</evidence>
<dbReference type="AlphaFoldDB" id="A0AAD1THF3"/>
<dbReference type="InterPro" id="IPR006202">
    <property type="entry name" value="Neur_chan_lig-bd"/>
</dbReference>
<evidence type="ECO:0000256" key="19">
    <source>
        <dbReference type="ARBA" id="ARBA00037540"/>
    </source>
</evidence>
<evidence type="ECO:0000256" key="9">
    <source>
        <dbReference type="ARBA" id="ARBA00023157"/>
    </source>
</evidence>
<evidence type="ECO:0000256" key="2">
    <source>
        <dbReference type="ARBA" id="ARBA00022475"/>
    </source>
</evidence>
<evidence type="ECO:0000256" key="4">
    <source>
        <dbReference type="ARBA" id="ARBA00022729"/>
    </source>
</evidence>
<proteinExistence type="inferred from homology"/>
<evidence type="ECO:0000256" key="7">
    <source>
        <dbReference type="ARBA" id="ARBA00023065"/>
    </source>
</evidence>
<evidence type="ECO:0000256" key="12">
    <source>
        <dbReference type="ARBA" id="ARBA00023257"/>
    </source>
</evidence>
<dbReference type="InterPro" id="IPR006201">
    <property type="entry name" value="Neur_channel"/>
</dbReference>
<evidence type="ECO:0000256" key="5">
    <source>
        <dbReference type="ARBA" id="ARBA00022989"/>
    </source>
</evidence>
<evidence type="ECO:0000313" key="23">
    <source>
        <dbReference type="EMBL" id="CAH2324600.1"/>
    </source>
</evidence>
<dbReference type="PROSITE" id="PS00236">
    <property type="entry name" value="NEUROTR_ION_CHANNEL"/>
    <property type="match status" value="1"/>
</dbReference>
<keyword evidence="10 23" id="KW-0675">Receptor</keyword>
<keyword evidence="9" id="KW-1015">Disulfide bond</keyword>
<sequence length="414" mass="47658">MNWTIPTIVYVDMYLHAIIHMDMSEQTVTSFIRFVMTWTNDFISWDPNQYCGIDKVMITGENLWEPDINVFETTETEDNVPVAAYYTLHYDGNITHEKPLRVVSTCNLDMFKFPFDKQLCNLTFVSFLYPEAEMVILPKSNASTVNKNSKSSFTNKGDWILQEISVNYSEMEYGSISYSFVVYGILIERFPLIFIINLIIPACFMIAVDVFSMFMSSYSERLKFKITGLLGFSVLLTILNDMLPNSDSPPILGIFCCVCMALMIFSIAGCVGNAYMMDLSLKEKHVPQWMKTLILHRLASILYMKPNAVESNQVTVVIENTDSHETNKEGIHEKMLNSLKKDSQKIKISLEAEILMKILTEIDNIRENSRKPRGPFNKESEWYFAALVVDRIIFIVYLILVITIFLIMIISWAQ</sequence>
<feature type="domain" description="Neurotransmitter-gated ion-channel transmembrane" evidence="22">
    <location>
        <begin position="198"/>
        <end position="404"/>
    </location>
</feature>
<evidence type="ECO:0000256" key="6">
    <source>
        <dbReference type="ARBA" id="ARBA00023018"/>
    </source>
</evidence>
<evidence type="ECO:0000256" key="17">
    <source>
        <dbReference type="ARBA" id="ARBA00036239"/>
    </source>
</evidence>
<dbReference type="PANTHER" id="PTHR18945">
    <property type="entry name" value="NEUROTRANSMITTER GATED ION CHANNEL"/>
    <property type="match status" value="1"/>
</dbReference>
<evidence type="ECO:0000256" key="10">
    <source>
        <dbReference type="ARBA" id="ARBA00023170"/>
    </source>
</evidence>
<accession>A0AAD1THF3</accession>
<keyword evidence="1 20" id="KW-0813">Transport</keyword>
<dbReference type="InterPro" id="IPR018000">
    <property type="entry name" value="Neurotransmitter_ion_chnl_CS"/>
</dbReference>
<evidence type="ECO:0000256" key="8">
    <source>
        <dbReference type="ARBA" id="ARBA00023136"/>
    </source>
</evidence>
<keyword evidence="24" id="KW-1185">Reference proteome</keyword>
<keyword evidence="8 20" id="KW-0472">Membrane</keyword>